<feature type="region of interest" description="Disordered" evidence="1">
    <location>
        <begin position="1"/>
        <end position="345"/>
    </location>
</feature>
<feature type="compositionally biased region" description="Low complexity" evidence="1">
    <location>
        <begin position="59"/>
        <end position="109"/>
    </location>
</feature>
<feature type="compositionally biased region" description="Polar residues" evidence="1">
    <location>
        <begin position="1269"/>
        <end position="1290"/>
    </location>
</feature>
<feature type="region of interest" description="Disordered" evidence="1">
    <location>
        <begin position="957"/>
        <end position="1029"/>
    </location>
</feature>
<name>A0A316YNI1_9BASI</name>
<evidence type="ECO:0000313" key="2">
    <source>
        <dbReference type="EMBL" id="PWN89305.1"/>
    </source>
</evidence>
<feature type="compositionally biased region" description="Low complexity" evidence="1">
    <location>
        <begin position="11"/>
        <end position="41"/>
    </location>
</feature>
<dbReference type="STRING" id="215250.A0A316YNI1"/>
<feature type="compositionally biased region" description="Basic and acidic residues" evidence="1">
    <location>
        <begin position="315"/>
        <end position="337"/>
    </location>
</feature>
<feature type="compositionally biased region" description="Low complexity" evidence="1">
    <location>
        <begin position="358"/>
        <end position="374"/>
    </location>
</feature>
<gene>
    <name evidence="2" type="ORF">FA10DRAFT_287187</name>
</gene>
<feature type="compositionally biased region" description="Acidic residues" evidence="1">
    <location>
        <begin position="630"/>
        <end position="649"/>
    </location>
</feature>
<feature type="compositionally biased region" description="Pro residues" evidence="1">
    <location>
        <begin position="375"/>
        <end position="384"/>
    </location>
</feature>
<dbReference type="EMBL" id="KZ819637">
    <property type="protein sequence ID" value="PWN89305.1"/>
    <property type="molecule type" value="Genomic_DNA"/>
</dbReference>
<feature type="compositionally biased region" description="Polar residues" evidence="1">
    <location>
        <begin position="1064"/>
        <end position="1083"/>
    </location>
</feature>
<feature type="compositionally biased region" description="Low complexity" evidence="1">
    <location>
        <begin position="426"/>
        <end position="476"/>
    </location>
</feature>
<feature type="compositionally biased region" description="Low complexity" evidence="1">
    <location>
        <begin position="554"/>
        <end position="563"/>
    </location>
</feature>
<dbReference type="RefSeq" id="XP_025376503.1">
    <property type="nucleotide sequence ID" value="XM_025524128.1"/>
</dbReference>
<feature type="compositionally biased region" description="Acidic residues" evidence="1">
    <location>
        <begin position="1101"/>
        <end position="1115"/>
    </location>
</feature>
<feature type="region of interest" description="Disordered" evidence="1">
    <location>
        <begin position="426"/>
        <end position="502"/>
    </location>
</feature>
<protein>
    <submittedName>
        <fullName evidence="2">Uncharacterized protein</fullName>
    </submittedName>
</protein>
<evidence type="ECO:0000313" key="3">
    <source>
        <dbReference type="Proteomes" id="UP000245768"/>
    </source>
</evidence>
<feature type="compositionally biased region" description="Basic and acidic residues" evidence="1">
    <location>
        <begin position="1176"/>
        <end position="1187"/>
    </location>
</feature>
<dbReference type="GeneID" id="37046044"/>
<keyword evidence="3" id="KW-1185">Reference proteome</keyword>
<accession>A0A316YNI1</accession>
<dbReference type="OrthoDB" id="3366858at2759"/>
<dbReference type="Proteomes" id="UP000245768">
    <property type="component" value="Unassembled WGS sequence"/>
</dbReference>
<feature type="compositionally biased region" description="Polar residues" evidence="1">
    <location>
        <begin position="977"/>
        <end position="987"/>
    </location>
</feature>
<feature type="compositionally biased region" description="Polar residues" evidence="1">
    <location>
        <begin position="231"/>
        <end position="241"/>
    </location>
</feature>
<proteinExistence type="predicted"/>
<feature type="region of interest" description="Disordered" evidence="1">
    <location>
        <begin position="528"/>
        <end position="699"/>
    </location>
</feature>
<feature type="region of interest" description="Disordered" evidence="1">
    <location>
        <begin position="1064"/>
        <end position="1131"/>
    </location>
</feature>
<feature type="compositionally biased region" description="Low complexity" evidence="1">
    <location>
        <begin position="1249"/>
        <end position="1260"/>
    </location>
</feature>
<feature type="compositionally biased region" description="Polar residues" evidence="1">
    <location>
        <begin position="1007"/>
        <end position="1021"/>
    </location>
</feature>
<reference evidence="2 3" key="1">
    <citation type="journal article" date="2018" name="Mol. Biol. Evol.">
        <title>Broad Genomic Sampling Reveals a Smut Pathogenic Ancestry of the Fungal Clade Ustilaginomycotina.</title>
        <authorList>
            <person name="Kijpornyongpan T."/>
            <person name="Mondo S.J."/>
            <person name="Barry K."/>
            <person name="Sandor L."/>
            <person name="Lee J."/>
            <person name="Lipzen A."/>
            <person name="Pangilinan J."/>
            <person name="LaButti K."/>
            <person name="Hainaut M."/>
            <person name="Henrissat B."/>
            <person name="Grigoriev I.V."/>
            <person name="Spatafora J.W."/>
            <person name="Aime M.C."/>
        </authorList>
    </citation>
    <scope>NUCLEOTIDE SEQUENCE [LARGE SCALE GENOMIC DNA]</scope>
    <source>
        <strain evidence="2 3">MCA 4198</strain>
    </source>
</reference>
<feature type="compositionally biased region" description="Polar residues" evidence="1">
    <location>
        <begin position="684"/>
        <end position="694"/>
    </location>
</feature>
<organism evidence="2 3">
    <name type="scientific">Acaromyces ingoldii</name>
    <dbReference type="NCBI Taxonomy" id="215250"/>
    <lineage>
        <taxon>Eukaryota</taxon>
        <taxon>Fungi</taxon>
        <taxon>Dikarya</taxon>
        <taxon>Basidiomycota</taxon>
        <taxon>Ustilaginomycotina</taxon>
        <taxon>Exobasidiomycetes</taxon>
        <taxon>Exobasidiales</taxon>
        <taxon>Cryptobasidiaceae</taxon>
        <taxon>Acaromyces</taxon>
    </lineage>
</organism>
<sequence length="1404" mass="149275">MSKPFYSRTPASTTTNVANNNSTSSTSSSSSSGSSGGVSAAESKPQVQGFGHGSRERITTAPATTSTTTSNISSSGSSSAAAAALKPSSIARHALRASRAFSSRAASRSNIHGSSNEENEAEEQPSTRKQQQQQVQQAIGGDGRIQAATKLPARKSQPAPPPALATAPPPVPALPSLLSPSLLRSPPLSSSASSLSSSSASQASTSPSSRPSPLSNSLHSFEKGRPGLVASPQSAHTQLNKSPREVQEENMLLLPPQPAFLGRRSSSSGYKSNNASTTSFVSSSAGDDDMTPPHSGRDSEGSWEHVQNNVIGDAAGRDGARSTKRGFSFEDKPRSTARDNGGFKSLGRRLFNRSAVIPARSESQSSAASAQSSPPLTPTTPPRLPSFQKGIDGLPILPPLSVMTTTQAHQSFAGSMLEQRGNFAGSAASSASTTSSIPALSHDSSATSSSLSSLGLPLLPPATATASKAKKAPMTTMTERVESPTRTSPPISPTGMPRSRSSQQVVVTSEPTEDSDFLRAVLNFGFSDEEQDDVPSLPTRSSSRFGGLAGGGATSTATGSQYSPFALGSLPSWTARRQGEAPKRLTEAEARAMAEEERQSKSTQPYGYSGGFSERRQYRAGLFGRNVTSQDDDSEDEYGDDGDDAESSEDEKGTVTKAPFPSSFAKAPKRHSGSSSAGADHRTSSPVKQPQTPSGPGLDTGAKKAIYTCTLLKVHPQLASCVKVSPDGQLAPGAAKIAETQDNAALRDVRFPRSINRPSHLASHSSTTSFTRDLRVAVHRSHVMKKLKKTVLPVHEEVELGWFVTKYGSQLISPEEIAARLAQRPAASPEALARPPMAVPLASASPATPSSPLARRDSLDSIVGESIVEHNGMALWSSRPGFVDRTVVVADEEYHPGEIVLPLADMSFTVGKRASVVAATTPGQASAVKKTARPGPITFSKRTQVLAGLAPEIDLAAPKGTKLVGPPRQRERPPRQSTMPNSTSTYGQPRDRSVAPWMAGSRPPQPWRTSTMPTPRQSQMASGADFGETNLPVVSSSASVATLKPPEESDRAAALRKLSGSTSLAALHQRASTDSVTTATNTASKRDLRAAASYSGHGIAEEDENERSSDEEEEVPLAMLRSHRAERSAERERMARLEAEVMQLREREREMEAVMRKEVERRKADKLLEERKRTLAEARTRRAKTEHSALLSSPTYGAGSPLSPSPVGPGMMRKSSTTHLEAPNSPPSLNKKQSSKHVSSLAPPSPNESRPSQMPSPRQSFYAGGFPQQPHQLMNSMSMGNLHQHPSSPGSALGVGGMDPRASMMLHPHHSQFFHHQHQQHQQHQMGSMMQAPPSPLVPQTLLNQHPHFVQQQQQQQMMMMPSPYLHHSMSMANIRPGPQPLVQLGPGQIPSSATQHRLASPRR</sequence>
<feature type="compositionally biased region" description="Basic and acidic residues" evidence="1">
    <location>
        <begin position="577"/>
        <end position="600"/>
    </location>
</feature>
<dbReference type="InParanoid" id="A0A316YNI1"/>
<feature type="region of interest" description="Disordered" evidence="1">
    <location>
        <begin position="357"/>
        <end position="392"/>
    </location>
</feature>
<feature type="compositionally biased region" description="Polar residues" evidence="1">
    <location>
        <begin position="1227"/>
        <end position="1238"/>
    </location>
</feature>
<feature type="region of interest" description="Disordered" evidence="1">
    <location>
        <begin position="1176"/>
        <end position="1292"/>
    </location>
</feature>
<feature type="compositionally biased region" description="Pro residues" evidence="1">
    <location>
        <begin position="158"/>
        <end position="173"/>
    </location>
</feature>
<feature type="compositionally biased region" description="Low complexity" evidence="1">
    <location>
        <begin position="174"/>
        <end position="218"/>
    </location>
</feature>
<feature type="compositionally biased region" description="Polar residues" evidence="1">
    <location>
        <begin position="270"/>
        <end position="285"/>
    </location>
</feature>
<evidence type="ECO:0000256" key="1">
    <source>
        <dbReference type="SAM" id="MobiDB-lite"/>
    </source>
</evidence>